<proteinExistence type="predicted"/>
<dbReference type="InterPro" id="IPR029062">
    <property type="entry name" value="Class_I_gatase-like"/>
</dbReference>
<dbReference type="SUPFAM" id="SSF52317">
    <property type="entry name" value="Class I glutamine amidotransferase-like"/>
    <property type="match status" value="1"/>
</dbReference>
<dbReference type="InterPro" id="IPR017926">
    <property type="entry name" value="GATASE"/>
</dbReference>
<dbReference type="Gene3D" id="3.40.50.880">
    <property type="match status" value="1"/>
</dbReference>
<dbReference type="GO" id="GO:0005829">
    <property type="term" value="C:cytosol"/>
    <property type="evidence" value="ECO:0007669"/>
    <property type="project" value="TreeGrafter"/>
</dbReference>
<evidence type="ECO:0000259" key="1">
    <source>
        <dbReference type="Pfam" id="PF00117"/>
    </source>
</evidence>
<organism evidence="2 3">
    <name type="scientific">Microvirga alba</name>
    <dbReference type="NCBI Taxonomy" id="2791025"/>
    <lineage>
        <taxon>Bacteria</taxon>
        <taxon>Pseudomonadati</taxon>
        <taxon>Pseudomonadota</taxon>
        <taxon>Alphaproteobacteria</taxon>
        <taxon>Hyphomicrobiales</taxon>
        <taxon>Methylobacteriaceae</taxon>
        <taxon>Microvirga</taxon>
    </lineage>
</organism>
<gene>
    <name evidence="2" type="ORF">I2H38_04305</name>
</gene>
<dbReference type="Pfam" id="PF00117">
    <property type="entry name" value="GATase"/>
    <property type="match status" value="1"/>
</dbReference>
<dbReference type="Proteomes" id="UP000599312">
    <property type="component" value="Unassembled WGS sequence"/>
</dbReference>
<dbReference type="CDD" id="cd01741">
    <property type="entry name" value="GATase1_1"/>
    <property type="match status" value="1"/>
</dbReference>
<keyword evidence="2" id="KW-0378">Hydrolase</keyword>
<keyword evidence="3" id="KW-1185">Reference proteome</keyword>
<dbReference type="AlphaFoldDB" id="A0A931FMJ0"/>
<dbReference type="PANTHER" id="PTHR42695:SF5">
    <property type="entry name" value="GLUTAMINE AMIDOTRANSFERASE YLR126C-RELATED"/>
    <property type="match status" value="1"/>
</dbReference>
<dbReference type="PANTHER" id="PTHR42695">
    <property type="entry name" value="GLUTAMINE AMIDOTRANSFERASE YLR126C-RELATED"/>
    <property type="match status" value="1"/>
</dbReference>
<dbReference type="PROSITE" id="PS51273">
    <property type="entry name" value="GATASE_TYPE_1"/>
    <property type="match status" value="1"/>
</dbReference>
<dbReference type="EMBL" id="JADQDO010000001">
    <property type="protein sequence ID" value="MBF9232595.1"/>
    <property type="molecule type" value="Genomic_DNA"/>
</dbReference>
<accession>A0A931FMJ0</accession>
<name>A0A931FMJ0_9HYPH</name>
<dbReference type="InterPro" id="IPR044992">
    <property type="entry name" value="ChyE-like"/>
</dbReference>
<comment type="caution">
    <text evidence="2">The sequence shown here is derived from an EMBL/GenBank/DDBJ whole genome shotgun (WGS) entry which is preliminary data.</text>
</comment>
<dbReference type="RefSeq" id="WP_196270542.1">
    <property type="nucleotide sequence ID" value="NZ_JADQDO010000001.1"/>
</dbReference>
<dbReference type="GO" id="GO:0016787">
    <property type="term" value="F:hydrolase activity"/>
    <property type="evidence" value="ECO:0007669"/>
    <property type="project" value="UniProtKB-KW"/>
</dbReference>
<evidence type="ECO:0000313" key="3">
    <source>
        <dbReference type="Proteomes" id="UP000599312"/>
    </source>
</evidence>
<sequence length="241" mass="26566">MRIGILETGRNREHLTKRHGTYIDMFSALLSAVDPSLEFTSYGVLEDEWPASIHECDAWLLTGSRHTAFDRLPWMVRLEELLREMMAAGKPIIGICFGHQILAQALGGKVERAKVGWGLGPHSYSVDEIPEWMEGAPETICLNAVHQDQVTELPEGATVIASSPFCQNAILAYGDRALTFQAHPEFAPEFLAELLDALESNGLPKEVIADARTGLGNAERKTESTLAAQWVLNFLAGRIRA</sequence>
<protein>
    <submittedName>
        <fullName evidence="2">Gamma-glutamyl-gamma-aminobutyrate hydrolase family protein</fullName>
    </submittedName>
</protein>
<reference evidence="2" key="1">
    <citation type="submission" date="2020-11" db="EMBL/GenBank/DDBJ databases">
        <authorList>
            <person name="Kim M.K."/>
        </authorList>
    </citation>
    <scope>NUCLEOTIDE SEQUENCE</scope>
    <source>
        <strain evidence="2">BT350</strain>
    </source>
</reference>
<evidence type="ECO:0000313" key="2">
    <source>
        <dbReference type="EMBL" id="MBF9232595.1"/>
    </source>
</evidence>
<feature type="domain" description="Glutamine amidotransferase" evidence="1">
    <location>
        <begin position="79"/>
        <end position="188"/>
    </location>
</feature>